<evidence type="ECO:0000259" key="7">
    <source>
        <dbReference type="Pfam" id="PF01171"/>
    </source>
</evidence>
<keyword evidence="1 6" id="KW-0436">Ligase</keyword>
<dbReference type="SUPFAM" id="SSF52402">
    <property type="entry name" value="Adenine nucleotide alpha hydrolases-like"/>
    <property type="match status" value="1"/>
</dbReference>
<dbReference type="GO" id="GO:0005524">
    <property type="term" value="F:ATP binding"/>
    <property type="evidence" value="ECO:0007669"/>
    <property type="project" value="UniProtKB-UniRule"/>
</dbReference>
<keyword evidence="2 6" id="KW-0819">tRNA processing</keyword>
<dbReference type="EC" id="6.3.4.19" evidence="6"/>
<gene>
    <name evidence="6" type="primary">tilS</name>
    <name evidence="8" type="ORF">SAMN04487940_10191</name>
</gene>
<dbReference type="InterPro" id="IPR012094">
    <property type="entry name" value="tRNA_Ile_lys_synt"/>
</dbReference>
<comment type="domain">
    <text evidence="6">The N-terminal region contains the highly conserved SGGXDS motif, predicted to be a P-loop motif involved in ATP binding.</text>
</comment>
<dbReference type="Proteomes" id="UP000182932">
    <property type="component" value="Unassembled WGS sequence"/>
</dbReference>
<keyword evidence="9" id="KW-1185">Reference proteome</keyword>
<comment type="catalytic activity">
    <reaction evidence="5 6">
        <text>cytidine(34) in tRNA(Ile2) + L-lysine + ATP = lysidine(34) in tRNA(Ile2) + AMP + diphosphate + H(+)</text>
        <dbReference type="Rhea" id="RHEA:43744"/>
        <dbReference type="Rhea" id="RHEA-COMP:10625"/>
        <dbReference type="Rhea" id="RHEA-COMP:10670"/>
        <dbReference type="ChEBI" id="CHEBI:15378"/>
        <dbReference type="ChEBI" id="CHEBI:30616"/>
        <dbReference type="ChEBI" id="CHEBI:32551"/>
        <dbReference type="ChEBI" id="CHEBI:33019"/>
        <dbReference type="ChEBI" id="CHEBI:82748"/>
        <dbReference type="ChEBI" id="CHEBI:83665"/>
        <dbReference type="ChEBI" id="CHEBI:456215"/>
        <dbReference type="EC" id="6.3.4.19"/>
    </reaction>
</comment>
<evidence type="ECO:0000313" key="9">
    <source>
        <dbReference type="Proteomes" id="UP000182932"/>
    </source>
</evidence>
<dbReference type="PANTHER" id="PTHR43033:SF1">
    <property type="entry name" value="TRNA(ILE)-LYSIDINE SYNTHASE-RELATED"/>
    <property type="match status" value="1"/>
</dbReference>
<dbReference type="EMBL" id="FNYY01000001">
    <property type="protein sequence ID" value="SEI52112.1"/>
    <property type="molecule type" value="Genomic_DNA"/>
</dbReference>
<dbReference type="HAMAP" id="MF_01161">
    <property type="entry name" value="tRNA_Ile_lys_synt"/>
    <property type="match status" value="1"/>
</dbReference>
<dbReference type="NCBIfam" id="TIGR02432">
    <property type="entry name" value="lysidine_TilS_N"/>
    <property type="match status" value="1"/>
</dbReference>
<comment type="function">
    <text evidence="6">Ligates lysine onto the cytidine present at position 34 of the AUA codon-specific tRNA(Ile) that contains the anticodon CAU, in an ATP-dependent manner. Cytidine is converted to lysidine, thus changing the amino acid specificity of the tRNA from methionine to isoleucine.</text>
</comment>
<feature type="binding site" evidence="6">
    <location>
        <begin position="31"/>
        <end position="36"/>
    </location>
    <ligand>
        <name>ATP</name>
        <dbReference type="ChEBI" id="CHEBI:30616"/>
    </ligand>
</feature>
<dbReference type="GeneID" id="80816369"/>
<comment type="caution">
    <text evidence="8">The sequence shown here is derived from an EMBL/GenBank/DDBJ whole genome shotgun (WGS) entry which is preliminary data.</text>
</comment>
<dbReference type="Gene3D" id="3.40.50.620">
    <property type="entry name" value="HUPs"/>
    <property type="match status" value="1"/>
</dbReference>
<dbReference type="RefSeq" id="WP_074834272.1">
    <property type="nucleotide sequence ID" value="NZ_FNYY01000001.1"/>
</dbReference>
<dbReference type="PANTHER" id="PTHR43033">
    <property type="entry name" value="TRNA(ILE)-LYSIDINE SYNTHASE-RELATED"/>
    <property type="match status" value="1"/>
</dbReference>
<comment type="subcellular location">
    <subcellularLocation>
        <location evidence="6">Cytoplasm</location>
    </subcellularLocation>
</comment>
<dbReference type="AlphaFoldDB" id="A0A975W6A8"/>
<keyword evidence="3 6" id="KW-0547">Nucleotide-binding</keyword>
<accession>A0A975W6A8</accession>
<organism evidence="8 9">
    <name type="scientific">Marinovum algicola</name>
    <dbReference type="NCBI Taxonomy" id="42444"/>
    <lineage>
        <taxon>Bacteria</taxon>
        <taxon>Pseudomonadati</taxon>
        <taxon>Pseudomonadota</taxon>
        <taxon>Alphaproteobacteria</taxon>
        <taxon>Rhodobacterales</taxon>
        <taxon>Roseobacteraceae</taxon>
        <taxon>Marinovum</taxon>
    </lineage>
</organism>
<reference evidence="8 9" key="1">
    <citation type="submission" date="2016-10" db="EMBL/GenBank/DDBJ databases">
        <authorList>
            <person name="Varghese N."/>
            <person name="Submissions S."/>
        </authorList>
    </citation>
    <scope>NUCLEOTIDE SEQUENCE [LARGE SCALE GENOMIC DNA]</scope>
    <source>
        <strain evidence="8 9">FF3</strain>
    </source>
</reference>
<proteinExistence type="inferred from homology"/>
<evidence type="ECO:0000256" key="3">
    <source>
        <dbReference type="ARBA" id="ARBA00022741"/>
    </source>
</evidence>
<feature type="domain" description="tRNA(Ile)-lysidine/2-thiocytidine synthase N-terminal" evidence="7">
    <location>
        <begin position="26"/>
        <end position="208"/>
    </location>
</feature>
<dbReference type="Pfam" id="PF01171">
    <property type="entry name" value="ATP_bind_3"/>
    <property type="match status" value="1"/>
</dbReference>
<sequence length="422" mass="45203">MTSFSLDSHFAGVMGDLLGPEFPDEIGLAVSGGGDSMALLTLAHNWTRHMGVGLRVVTVDHGLRPESGAEAALVAAECAALGHRHDVLRWQGWDGSGNLQEAARTARLRLIGRWRGGLRHVLMAHTLDDQAETVLMRLARGSGVDGLAGMADRRFVPQATEDGGFWLMRPLLTVRRAELRHYLTVLKGAWVEDPSNADRRFDRVRMRQALEVLAPLGLDAAALAETAGRMARAQAALRARAAEAATRAVRVQHGDLLMDRDALAALEAETRLRLLAGGLQYVSGQVYRPRARALAAAADRVLSGGSASLHGCLMRAERAEIRLCREYAAVAETRAPVGAPWDGRLRLGGAAIAGLTVRALGEAGAAQLPARPEGLPYQSLIAHPAVFDGDRLVAFLPAGFGPEYDICRLTGQHGFAAFLTTH</sequence>
<evidence type="ECO:0000256" key="2">
    <source>
        <dbReference type="ARBA" id="ARBA00022694"/>
    </source>
</evidence>
<dbReference type="GO" id="GO:0006400">
    <property type="term" value="P:tRNA modification"/>
    <property type="evidence" value="ECO:0007669"/>
    <property type="project" value="UniProtKB-UniRule"/>
</dbReference>
<dbReference type="GO" id="GO:0005737">
    <property type="term" value="C:cytoplasm"/>
    <property type="evidence" value="ECO:0007669"/>
    <property type="project" value="UniProtKB-SubCell"/>
</dbReference>
<dbReference type="InterPro" id="IPR014729">
    <property type="entry name" value="Rossmann-like_a/b/a_fold"/>
</dbReference>
<dbReference type="InterPro" id="IPR012795">
    <property type="entry name" value="tRNA_Ile_lys_synt_N"/>
</dbReference>
<keyword evidence="4 6" id="KW-0067">ATP-binding</keyword>
<evidence type="ECO:0000256" key="1">
    <source>
        <dbReference type="ARBA" id="ARBA00022598"/>
    </source>
</evidence>
<keyword evidence="6" id="KW-0963">Cytoplasm</keyword>
<name>A0A975W6A8_9RHOB</name>
<dbReference type="InterPro" id="IPR011063">
    <property type="entry name" value="TilS/TtcA_N"/>
</dbReference>
<protein>
    <recommendedName>
        <fullName evidence="6">tRNA(Ile)-lysidine synthase</fullName>
        <ecNumber evidence="6">6.3.4.19</ecNumber>
    </recommendedName>
    <alternativeName>
        <fullName evidence="6">tRNA(Ile)-2-lysyl-cytidine synthase</fullName>
    </alternativeName>
    <alternativeName>
        <fullName evidence="6">tRNA(Ile)-lysidine synthetase</fullName>
    </alternativeName>
</protein>
<dbReference type="GO" id="GO:0032267">
    <property type="term" value="F:tRNA(Ile)-lysidine synthase activity"/>
    <property type="evidence" value="ECO:0007669"/>
    <property type="project" value="UniProtKB-EC"/>
</dbReference>
<dbReference type="CDD" id="cd01992">
    <property type="entry name" value="TilS_N"/>
    <property type="match status" value="1"/>
</dbReference>
<evidence type="ECO:0000313" key="8">
    <source>
        <dbReference type="EMBL" id="SEI52112.1"/>
    </source>
</evidence>
<evidence type="ECO:0000256" key="5">
    <source>
        <dbReference type="ARBA" id="ARBA00048539"/>
    </source>
</evidence>
<evidence type="ECO:0000256" key="4">
    <source>
        <dbReference type="ARBA" id="ARBA00022840"/>
    </source>
</evidence>
<evidence type="ECO:0000256" key="6">
    <source>
        <dbReference type="HAMAP-Rule" id="MF_01161"/>
    </source>
</evidence>
<comment type="similarity">
    <text evidence="6">Belongs to the tRNA(Ile)-lysidine synthase family.</text>
</comment>